<keyword evidence="1" id="KW-1133">Transmembrane helix</keyword>
<feature type="domain" description="DUF7322" evidence="2">
    <location>
        <begin position="25"/>
        <end position="81"/>
    </location>
</feature>
<dbReference type="GeneID" id="79304891"/>
<dbReference type="Pfam" id="PF24008">
    <property type="entry name" value="DUF7322"/>
    <property type="match status" value="1"/>
</dbReference>
<protein>
    <recommendedName>
        <fullName evidence="2">DUF7322 domain-containing protein</fullName>
    </recommendedName>
</protein>
<keyword evidence="1" id="KW-0472">Membrane</keyword>
<dbReference type="Proteomes" id="UP001596407">
    <property type="component" value="Unassembled WGS sequence"/>
</dbReference>
<name>A0ABD5WMM9_9EURY</name>
<dbReference type="RefSeq" id="WP_276280267.1">
    <property type="nucleotide sequence ID" value="NZ_CP119809.1"/>
</dbReference>
<comment type="caution">
    <text evidence="3">The sequence shown here is derived from an EMBL/GenBank/DDBJ whole genome shotgun (WGS) entry which is preliminary data.</text>
</comment>
<dbReference type="InterPro" id="IPR055746">
    <property type="entry name" value="DUF7322"/>
</dbReference>
<reference evidence="3 4" key="1">
    <citation type="journal article" date="2019" name="Int. J. Syst. Evol. Microbiol.">
        <title>The Global Catalogue of Microorganisms (GCM) 10K type strain sequencing project: providing services to taxonomists for standard genome sequencing and annotation.</title>
        <authorList>
            <consortium name="The Broad Institute Genomics Platform"/>
            <consortium name="The Broad Institute Genome Sequencing Center for Infectious Disease"/>
            <person name="Wu L."/>
            <person name="Ma J."/>
        </authorList>
    </citation>
    <scope>NUCLEOTIDE SEQUENCE [LARGE SCALE GENOMIC DNA]</scope>
    <source>
        <strain evidence="3 4">DT72</strain>
    </source>
</reference>
<evidence type="ECO:0000259" key="2">
    <source>
        <dbReference type="Pfam" id="PF24008"/>
    </source>
</evidence>
<keyword evidence="1" id="KW-0812">Transmembrane</keyword>
<sequence length="84" mass="8871">MFGPLSPEDEEADRDLRTGLRSGAPETLRAFVLLAVSVQVGLFALALGVMLVAFRGQRTLGGALAVAGLLVLGLSALAYRKYRP</sequence>
<organism evidence="3 4">
    <name type="scientific">Halorussus caseinilyticus</name>
    <dbReference type="NCBI Taxonomy" id="3034025"/>
    <lineage>
        <taxon>Archaea</taxon>
        <taxon>Methanobacteriati</taxon>
        <taxon>Methanobacteriota</taxon>
        <taxon>Stenosarchaea group</taxon>
        <taxon>Halobacteria</taxon>
        <taxon>Halobacteriales</taxon>
        <taxon>Haladaptataceae</taxon>
        <taxon>Halorussus</taxon>
    </lineage>
</organism>
<evidence type="ECO:0000256" key="1">
    <source>
        <dbReference type="SAM" id="Phobius"/>
    </source>
</evidence>
<feature type="transmembrane region" description="Helical" evidence="1">
    <location>
        <begin position="30"/>
        <end position="54"/>
    </location>
</feature>
<proteinExistence type="predicted"/>
<dbReference type="EMBL" id="JBHSZH010000005">
    <property type="protein sequence ID" value="MFC7081776.1"/>
    <property type="molecule type" value="Genomic_DNA"/>
</dbReference>
<gene>
    <name evidence="3" type="ORF">ACFQJ6_18435</name>
</gene>
<accession>A0ABD5WMM9</accession>
<evidence type="ECO:0000313" key="3">
    <source>
        <dbReference type="EMBL" id="MFC7081776.1"/>
    </source>
</evidence>
<feature type="transmembrane region" description="Helical" evidence="1">
    <location>
        <begin position="60"/>
        <end position="79"/>
    </location>
</feature>
<keyword evidence="4" id="KW-1185">Reference proteome</keyword>
<evidence type="ECO:0000313" key="4">
    <source>
        <dbReference type="Proteomes" id="UP001596407"/>
    </source>
</evidence>
<dbReference type="AlphaFoldDB" id="A0ABD5WMM9"/>